<dbReference type="HOGENOM" id="CLU_2247954_0_0_5"/>
<dbReference type="KEGG" id="rir:BN877_p0024"/>
<accession>U4QDK8</accession>
<keyword evidence="1" id="KW-0614">Plasmid</keyword>
<name>U4QDK8_9HYPH</name>
<dbReference type="AlphaFoldDB" id="U4QDK8"/>
<evidence type="ECO:0000313" key="1">
    <source>
        <dbReference type="EMBL" id="CDI11753.1"/>
    </source>
</evidence>
<reference evidence="1 2" key="1">
    <citation type="journal article" date="2013" name="Genome Announc.">
        <title>Complete Genome Sequence of the Sesbania Symbiont and Rice Growth-Promoting Endophyte Rhizobium sp. Strain IRBG74.</title>
        <authorList>
            <person name="Crook M.B."/>
            <person name="Mitra S."/>
            <person name="Ane J.M."/>
            <person name="Sadowsky M.J."/>
            <person name="Gyaneshwar P."/>
        </authorList>
    </citation>
    <scope>NUCLEOTIDE SEQUENCE [LARGE SCALE GENOMIC DNA]</scope>
    <source>
        <strain evidence="1 2">IRBG74</strain>
        <plasmid evidence="2">IRBL74_p</plasmid>
    </source>
</reference>
<gene>
    <name evidence="1" type="ORF">BN877_p0024</name>
</gene>
<evidence type="ECO:0000313" key="2">
    <source>
        <dbReference type="Proteomes" id="UP000016944"/>
    </source>
</evidence>
<geneLocation type="plasmid" evidence="1 2">
    <name>IRBL74_p</name>
</geneLocation>
<dbReference type="EMBL" id="HG518324">
    <property type="protein sequence ID" value="CDI11753.1"/>
    <property type="molecule type" value="Genomic_DNA"/>
</dbReference>
<dbReference type="Proteomes" id="UP000016944">
    <property type="component" value="Plasmid IRBL74_p"/>
</dbReference>
<proteinExistence type="predicted"/>
<organism evidence="1 2">
    <name type="scientific">Agrobacterium pusense</name>
    <dbReference type="NCBI Taxonomy" id="648995"/>
    <lineage>
        <taxon>Bacteria</taxon>
        <taxon>Pseudomonadati</taxon>
        <taxon>Pseudomonadota</taxon>
        <taxon>Alphaproteobacteria</taxon>
        <taxon>Hyphomicrobiales</taxon>
        <taxon>Rhizobiaceae</taxon>
        <taxon>Rhizobium/Agrobacterium group</taxon>
        <taxon>Agrobacterium</taxon>
    </lineage>
</organism>
<protein>
    <submittedName>
        <fullName evidence="1">Uncharacterized protein</fullName>
    </submittedName>
</protein>
<sequence length="104" mass="11779">MEFVDRKGLPAELKKLQQVSKEGIRIGSMPLLEQATAELTEYLAARCDRFSTPLAMSANPFTQHVWDVLREIPALEPEPIPKLHVRSVAPPQFARWHVPLVPIK</sequence>